<dbReference type="PANTHER" id="PTHR43267:SF1">
    <property type="entry name" value="TRNA THREONYLCARBAMOYLADENOSINE DEHYDRATASE"/>
    <property type="match status" value="1"/>
</dbReference>
<dbReference type="STRING" id="700015.Corgl_0714"/>
<dbReference type="PANTHER" id="PTHR43267">
    <property type="entry name" value="TRNA THREONYLCARBAMOYLADENOSINE DEHYDRATASE"/>
    <property type="match status" value="1"/>
</dbReference>
<dbReference type="Gene3D" id="3.40.50.720">
    <property type="entry name" value="NAD(P)-binding Rossmann-like Domain"/>
    <property type="match status" value="1"/>
</dbReference>
<dbReference type="eggNOG" id="COG1179">
    <property type="taxonomic scope" value="Bacteria"/>
</dbReference>
<gene>
    <name evidence="3" type="ordered locus">Corgl_0714</name>
</gene>
<dbReference type="AlphaFoldDB" id="F2N7L2"/>
<name>F2N7L2_CORGP</name>
<protein>
    <submittedName>
        <fullName evidence="3">UBA/THIF-type NAD/FAD binding protein</fullName>
    </submittedName>
</protein>
<dbReference type="KEGG" id="cgo:Corgl_0714"/>
<reference evidence="4" key="1">
    <citation type="journal article" date="2013" name="Stand. Genomic Sci.">
        <title>Complete genome sequence of Coriobacterium glomerans type strain (PW2(T)) from the midgut of Pyrrhocoris apterus L. (red soldier bug).</title>
        <authorList>
            <person name="Stackebrandt E."/>
            <person name="Zeytun A."/>
            <person name="Lapidus A."/>
            <person name="Nolan M."/>
            <person name="Lucas S."/>
            <person name="Hammon N."/>
            <person name="Deshpande S."/>
            <person name="Cheng J.F."/>
            <person name="Tapia R."/>
            <person name="Goodwin L.A."/>
            <person name="Pitluck S."/>
            <person name="Liolios K."/>
            <person name="Pagani I."/>
            <person name="Ivanova N."/>
            <person name="Mavromatis K."/>
            <person name="Mikhailova N."/>
            <person name="Huntemann M."/>
            <person name="Pati A."/>
            <person name="Chen A."/>
            <person name="Palaniappan K."/>
            <person name="Chang Y.J."/>
            <person name="Land M."/>
            <person name="Hauser L."/>
            <person name="Rohde M."/>
            <person name="Pukall R."/>
            <person name="Goker M."/>
            <person name="Detter J.C."/>
            <person name="Woyke T."/>
            <person name="Bristow J."/>
            <person name="Eisen J.A."/>
            <person name="Markowitz V."/>
            <person name="Hugenholtz P."/>
            <person name="Kyrpides N.C."/>
            <person name="Klenk H.P."/>
        </authorList>
    </citation>
    <scope>NUCLEOTIDE SEQUENCE</scope>
    <source>
        <strain evidence="4">ATCC 49209 / DSM 20642 / JCM 10262 / PW2</strain>
    </source>
</reference>
<dbReference type="InterPro" id="IPR045886">
    <property type="entry name" value="ThiF/MoeB/HesA"/>
</dbReference>
<proteinExistence type="predicted"/>
<feature type="domain" description="THIF-type NAD/FAD binding fold" evidence="2">
    <location>
        <begin position="40"/>
        <end position="276"/>
    </location>
</feature>
<dbReference type="Proteomes" id="UP000006851">
    <property type="component" value="Chromosome"/>
</dbReference>
<evidence type="ECO:0000313" key="3">
    <source>
        <dbReference type="EMBL" id="AEB06828.1"/>
    </source>
</evidence>
<dbReference type="GO" id="GO:0061503">
    <property type="term" value="F:tRNA threonylcarbamoyladenosine dehydratase"/>
    <property type="evidence" value="ECO:0007669"/>
    <property type="project" value="TreeGrafter"/>
</dbReference>
<dbReference type="InterPro" id="IPR035985">
    <property type="entry name" value="Ubiquitin-activating_enz"/>
</dbReference>
<dbReference type="SUPFAM" id="SSF69572">
    <property type="entry name" value="Activating enzymes of the ubiquitin-like proteins"/>
    <property type="match status" value="1"/>
</dbReference>
<evidence type="ECO:0000259" key="2">
    <source>
        <dbReference type="Pfam" id="PF00899"/>
    </source>
</evidence>
<organism evidence="3 4">
    <name type="scientific">Coriobacterium glomerans (strain ATCC 49209 / DSM 20642 / JCM 10262 / PW2)</name>
    <dbReference type="NCBI Taxonomy" id="700015"/>
    <lineage>
        <taxon>Bacteria</taxon>
        <taxon>Bacillati</taxon>
        <taxon>Actinomycetota</taxon>
        <taxon>Coriobacteriia</taxon>
        <taxon>Coriobacteriales</taxon>
        <taxon>Coriobacteriaceae</taxon>
        <taxon>Coriobacterium</taxon>
    </lineage>
</organism>
<keyword evidence="4" id="KW-1185">Reference proteome</keyword>
<sequence>MALGCTWEKAERDDMSKRETNTIQPQTAIQESATSKLEIIMGVEGLARLHDATVMVFGCGGVGSNCIEALARGGVGRLVIVDRDVVSASNINRQAIAFHSTIGRRKIDVMADMIRDINPSIDVVAFDTFVLADNLEALIEHAVDASAGRIDFAVDAFDTVSTKLAIADFAQRSGLNLISSMGGGNKLHPECLRIADIHETLNCPLSRVMRKECRRRGIHHLRVLYSCEVPVPTRARAGATRRDRSDLGTASFMPPIMGQMIAGEVIRQISGVGVRAANGSHLALARRSGSGRAQGSARR</sequence>
<evidence type="ECO:0000256" key="1">
    <source>
        <dbReference type="SAM" id="MobiDB-lite"/>
    </source>
</evidence>
<accession>F2N7L2</accession>
<dbReference type="HOGENOM" id="CLU_013325_4_1_11"/>
<dbReference type="Pfam" id="PF00899">
    <property type="entry name" value="ThiF"/>
    <property type="match status" value="1"/>
</dbReference>
<feature type="compositionally biased region" description="Basic and acidic residues" evidence="1">
    <location>
        <begin position="8"/>
        <end position="20"/>
    </location>
</feature>
<dbReference type="EMBL" id="CP002628">
    <property type="protein sequence ID" value="AEB06828.1"/>
    <property type="molecule type" value="Genomic_DNA"/>
</dbReference>
<dbReference type="GO" id="GO:0061504">
    <property type="term" value="P:cyclic threonylcarbamoyladenosine biosynthetic process"/>
    <property type="evidence" value="ECO:0007669"/>
    <property type="project" value="TreeGrafter"/>
</dbReference>
<feature type="region of interest" description="Disordered" evidence="1">
    <location>
        <begin position="1"/>
        <end position="25"/>
    </location>
</feature>
<dbReference type="CDD" id="cd00755">
    <property type="entry name" value="YgdL_like"/>
    <property type="match status" value="1"/>
</dbReference>
<dbReference type="GO" id="GO:0008641">
    <property type="term" value="F:ubiquitin-like modifier activating enzyme activity"/>
    <property type="evidence" value="ECO:0007669"/>
    <property type="project" value="InterPro"/>
</dbReference>
<dbReference type="InterPro" id="IPR000594">
    <property type="entry name" value="ThiF_NAD_FAD-bd"/>
</dbReference>
<evidence type="ECO:0000313" key="4">
    <source>
        <dbReference type="Proteomes" id="UP000006851"/>
    </source>
</evidence>